<evidence type="ECO:0000313" key="7">
    <source>
        <dbReference type="Proteomes" id="UP000006346"/>
    </source>
</evidence>
<dbReference type="eggNOG" id="COG0446">
    <property type="taxonomic scope" value="Bacteria"/>
</dbReference>
<dbReference type="PATRIC" id="fig|768706.3.peg.2694"/>
<dbReference type="RefSeq" id="WP_014185037.1">
    <property type="nucleotide sequence ID" value="NC_016584.1"/>
</dbReference>
<dbReference type="GO" id="GO:0016491">
    <property type="term" value="F:oxidoreductase activity"/>
    <property type="evidence" value="ECO:0007669"/>
    <property type="project" value="UniProtKB-KW"/>
</dbReference>
<dbReference type="PROSITE" id="PS51379">
    <property type="entry name" value="4FE4S_FER_2"/>
    <property type="match status" value="1"/>
</dbReference>
<feature type="domain" description="4Fe-4S ferredoxin-type" evidence="5">
    <location>
        <begin position="420"/>
        <end position="450"/>
    </location>
</feature>
<dbReference type="HOGENOM" id="CLU_030705_1_2_9"/>
<sequence>MKRYDLIIIGAGPAGLSAAIEAAKRGVKAIVFDENPKPGGQLFKQIHKFFGSKEHKAKIRGFKIGEELLKEANDYGVEVILNAIVIGLYMDKEITVQIGTEILHYKGDAVIVATGASENMVPFPGWTLPGVIGAGAAQTMMNLHSVKPGNRVLMLGSGNVGLVVSFQLMQAGCEVEALVDAASQVGGYGVHASKVARCGVPFYLSHTIIKAEGEESVTGVSIGEVDRTWQVIPGTEKHFEVDTICLAVGLSPMSQLLSMAGCNMQDTPGGFVPVCTARGETSVPGIFAAGDVSGIEEASSAMIEGRISGLAAANYLGFITAEELGAAVNELKKALQSLREGMFAPENRGKVIAETEEGIAVSHNLLRKGYLDEPEILRFPGVSKAAGIHPVIECTQNIPCNPCQSACPKKCIVIGEKISALPAIDPEKECSGCGLCVASCPGQAIFLVNEDYEPGWASITLPYEFLPLPAAGDEGIALDRGGREVCRAEVTNVKAAQAFDHTNLLTIKVPAEVAMKVRFFRGLEAELWAK</sequence>
<dbReference type="Gene3D" id="3.30.70.20">
    <property type="match status" value="1"/>
</dbReference>
<evidence type="ECO:0000259" key="5">
    <source>
        <dbReference type="PROSITE" id="PS51379"/>
    </source>
</evidence>
<keyword evidence="3" id="KW-0408">Iron</keyword>
<gene>
    <name evidence="6" type="ordered locus">Desor_2684</name>
</gene>
<dbReference type="InterPro" id="IPR017900">
    <property type="entry name" value="4Fe4S_Fe_S_CS"/>
</dbReference>
<keyword evidence="4" id="KW-0411">Iron-sulfur</keyword>
<dbReference type="Pfam" id="PF07992">
    <property type="entry name" value="Pyr_redox_2"/>
    <property type="match status" value="1"/>
</dbReference>
<dbReference type="OrthoDB" id="9776839at2"/>
<keyword evidence="7" id="KW-1185">Reference proteome</keyword>
<evidence type="ECO:0000256" key="3">
    <source>
        <dbReference type="ARBA" id="ARBA00023004"/>
    </source>
</evidence>
<evidence type="ECO:0000256" key="4">
    <source>
        <dbReference type="ARBA" id="ARBA00023014"/>
    </source>
</evidence>
<organism evidence="6 7">
    <name type="scientific">Desulfosporosinus orientis (strain ATCC 19365 / DSM 765 / NCIMB 8382 / VKM B-1628 / Singapore I)</name>
    <name type="common">Desulfotomaculum orientis</name>
    <dbReference type="NCBI Taxonomy" id="768706"/>
    <lineage>
        <taxon>Bacteria</taxon>
        <taxon>Bacillati</taxon>
        <taxon>Bacillota</taxon>
        <taxon>Clostridia</taxon>
        <taxon>Eubacteriales</taxon>
        <taxon>Desulfitobacteriaceae</taxon>
        <taxon>Desulfosporosinus</taxon>
    </lineage>
</organism>
<dbReference type="PANTHER" id="PTHR42949">
    <property type="entry name" value="ANAEROBIC GLYCEROL-3-PHOSPHATE DEHYDROGENASE SUBUNIT B"/>
    <property type="match status" value="1"/>
</dbReference>
<reference evidence="7" key="1">
    <citation type="submission" date="2011-11" db="EMBL/GenBank/DDBJ databases">
        <title>Complete sequence of Desulfosporosinus orientis DSM 765.</title>
        <authorList>
            <person name="Lucas S."/>
            <person name="Han J."/>
            <person name="Lapidus A."/>
            <person name="Cheng J.-F."/>
            <person name="Goodwin L."/>
            <person name="Pitluck S."/>
            <person name="Peters L."/>
            <person name="Ovchinnikova G."/>
            <person name="Teshima H."/>
            <person name="Detter J.C."/>
            <person name="Han C."/>
            <person name="Tapia R."/>
            <person name="Land M."/>
            <person name="Hauser L."/>
            <person name="Kyrpides N."/>
            <person name="Ivanova N."/>
            <person name="Pagani I."/>
            <person name="Pester M."/>
            <person name="Spring S."/>
            <person name="Ollivier B."/>
            <person name="Rattei T."/>
            <person name="Klenk H.-P."/>
            <person name="Wagner M."/>
            <person name="Loy A."/>
            <person name="Woyke T."/>
        </authorList>
    </citation>
    <scope>NUCLEOTIDE SEQUENCE [LARGE SCALE GENOMIC DNA]</scope>
    <source>
        <strain evidence="7">ATCC 19365 / DSM 765 / NCIMB 8382 / VKM B-1628</strain>
    </source>
</reference>
<dbReference type="PANTHER" id="PTHR42949:SF3">
    <property type="entry name" value="ANAEROBIC GLYCEROL-3-PHOSPHATE DEHYDROGENASE SUBUNIT B"/>
    <property type="match status" value="1"/>
</dbReference>
<name>G7W920_DESOD</name>
<dbReference type="GO" id="GO:0051536">
    <property type="term" value="F:iron-sulfur cluster binding"/>
    <property type="evidence" value="ECO:0007669"/>
    <property type="project" value="UniProtKB-KW"/>
</dbReference>
<evidence type="ECO:0000256" key="1">
    <source>
        <dbReference type="ARBA" id="ARBA00022723"/>
    </source>
</evidence>
<dbReference type="InterPro" id="IPR051691">
    <property type="entry name" value="Metab_Enz_Cyan_OpOx_G3PDH"/>
</dbReference>
<evidence type="ECO:0000313" key="6">
    <source>
        <dbReference type="EMBL" id="AET68229.1"/>
    </source>
</evidence>
<reference evidence="6 7" key="2">
    <citation type="journal article" date="2012" name="J. Bacteriol.">
        <title>Complete genome sequences of Desulfosporosinus orientis DSM765T, Desulfosporosinus youngiae DSM17734T, Desulfosporosinus meridiei DSM13257T, and Desulfosporosinus acidiphilus DSM22704T.</title>
        <authorList>
            <person name="Pester M."/>
            <person name="Brambilla E."/>
            <person name="Alazard D."/>
            <person name="Rattei T."/>
            <person name="Weinmaier T."/>
            <person name="Han J."/>
            <person name="Lucas S."/>
            <person name="Lapidus A."/>
            <person name="Cheng J.F."/>
            <person name="Goodwin L."/>
            <person name="Pitluck S."/>
            <person name="Peters L."/>
            <person name="Ovchinnikova G."/>
            <person name="Teshima H."/>
            <person name="Detter J.C."/>
            <person name="Han C.S."/>
            <person name="Tapia R."/>
            <person name="Land M.L."/>
            <person name="Hauser L."/>
            <person name="Kyrpides N.C."/>
            <person name="Ivanova N.N."/>
            <person name="Pagani I."/>
            <person name="Huntmann M."/>
            <person name="Wei C.L."/>
            <person name="Davenport K.W."/>
            <person name="Daligault H."/>
            <person name="Chain P.S."/>
            <person name="Chen A."/>
            <person name="Mavromatis K."/>
            <person name="Markowitz V."/>
            <person name="Szeto E."/>
            <person name="Mikhailova N."/>
            <person name="Pati A."/>
            <person name="Wagner M."/>
            <person name="Woyke T."/>
            <person name="Ollivier B."/>
            <person name="Klenk H.P."/>
            <person name="Spring S."/>
            <person name="Loy A."/>
        </authorList>
    </citation>
    <scope>NUCLEOTIDE SEQUENCE [LARGE SCALE GENOMIC DNA]</scope>
    <source>
        <strain evidence="7">ATCC 19365 / DSM 765 / NCIMB 8382 / VKM B-1628</strain>
    </source>
</reference>
<protein>
    <submittedName>
        <fullName evidence="6">Thioredoxin reductase</fullName>
    </submittedName>
</protein>
<keyword evidence="2" id="KW-0560">Oxidoreductase</keyword>
<accession>G7W920</accession>
<dbReference type="InterPro" id="IPR036188">
    <property type="entry name" value="FAD/NAD-bd_sf"/>
</dbReference>
<dbReference type="GO" id="GO:0046872">
    <property type="term" value="F:metal ion binding"/>
    <property type="evidence" value="ECO:0007669"/>
    <property type="project" value="UniProtKB-KW"/>
</dbReference>
<proteinExistence type="predicted"/>
<dbReference type="PROSITE" id="PS00198">
    <property type="entry name" value="4FE4S_FER_1"/>
    <property type="match status" value="1"/>
</dbReference>
<dbReference type="KEGG" id="dor:Desor_2684"/>
<dbReference type="EMBL" id="CP003108">
    <property type="protein sequence ID" value="AET68229.1"/>
    <property type="molecule type" value="Genomic_DNA"/>
</dbReference>
<dbReference type="eggNOG" id="COG1143">
    <property type="taxonomic scope" value="Bacteria"/>
</dbReference>
<dbReference type="PRINTS" id="PR00368">
    <property type="entry name" value="FADPNR"/>
</dbReference>
<evidence type="ECO:0000256" key="2">
    <source>
        <dbReference type="ARBA" id="ARBA00023002"/>
    </source>
</evidence>
<dbReference type="STRING" id="768706.Desor_2684"/>
<dbReference type="PRINTS" id="PR00469">
    <property type="entry name" value="PNDRDTASEII"/>
</dbReference>
<dbReference type="AlphaFoldDB" id="G7W920"/>
<dbReference type="InterPro" id="IPR017896">
    <property type="entry name" value="4Fe4S_Fe-S-bd"/>
</dbReference>
<dbReference type="InterPro" id="IPR023753">
    <property type="entry name" value="FAD/NAD-binding_dom"/>
</dbReference>
<keyword evidence="1" id="KW-0479">Metal-binding</keyword>
<dbReference type="SUPFAM" id="SSF51905">
    <property type="entry name" value="FAD/NAD(P)-binding domain"/>
    <property type="match status" value="1"/>
</dbReference>
<dbReference type="Proteomes" id="UP000006346">
    <property type="component" value="Chromosome"/>
</dbReference>
<dbReference type="SUPFAM" id="SSF54862">
    <property type="entry name" value="4Fe-4S ferredoxins"/>
    <property type="match status" value="1"/>
</dbReference>
<dbReference type="Gene3D" id="3.50.50.60">
    <property type="entry name" value="FAD/NAD(P)-binding domain"/>
    <property type="match status" value="2"/>
</dbReference>